<dbReference type="SMART" id="SM00380">
    <property type="entry name" value="AP2"/>
    <property type="match status" value="2"/>
</dbReference>
<keyword evidence="5" id="KW-0539">Nucleus</keyword>
<dbReference type="GO" id="GO:0005634">
    <property type="term" value="C:nucleus"/>
    <property type="evidence" value="ECO:0007669"/>
    <property type="project" value="UniProtKB-SubCell"/>
</dbReference>
<protein>
    <recommendedName>
        <fullName evidence="7">AP2/ERF domain-containing protein</fullName>
    </recommendedName>
</protein>
<name>A0A7S0CRF9_MICPS</name>
<feature type="compositionally biased region" description="Polar residues" evidence="6">
    <location>
        <begin position="343"/>
        <end position="352"/>
    </location>
</feature>
<sequence length="383" mass="40191">MPPKSSKFRGVTLFRPTKKWRAQISAAGKTTSLGDHDTEEEAARAFDRAAINKAGAAAQTNYPLREYAGEMDALRRVSVSELVATLRAKARRHGTQTSQYRGVSLLKQTGKWHGQINVGGKQLHLGFFATEELAARAYDRAAIHKASMEGGVVVTNLDISVYESEMATLKTATRAELLALIADEKKNENGAASKAARAARTSGSHVPSGSGSGSGGDTTTTTKPAKPTAKRPSLGYAADAYGSRSGSEEATRPSIETRARDVASGGSSRETTTRGESPPSEGTTRDLTREPDSSGAEEDDPTPAGSAGEKPSGDSDDAATTAVHDERSGHGRPVSKSRGGRQQEAQSKSSAGTKRPAPAPPPPFIPGKQRRTKQAPTRAPCAA</sequence>
<feature type="compositionally biased region" description="Basic and acidic residues" evidence="6">
    <location>
        <begin position="246"/>
        <end position="261"/>
    </location>
</feature>
<keyword evidence="4" id="KW-0804">Transcription</keyword>
<feature type="compositionally biased region" description="Basic and acidic residues" evidence="6">
    <location>
        <begin position="283"/>
        <end position="292"/>
    </location>
</feature>
<feature type="domain" description="AP2/ERF" evidence="7">
    <location>
        <begin position="7"/>
        <end position="63"/>
    </location>
</feature>
<keyword evidence="3" id="KW-0238">DNA-binding</keyword>
<dbReference type="PROSITE" id="PS51032">
    <property type="entry name" value="AP2_ERF"/>
    <property type="match status" value="2"/>
</dbReference>
<feature type="compositionally biased region" description="Low complexity" evidence="6">
    <location>
        <begin position="191"/>
        <end position="209"/>
    </location>
</feature>
<evidence type="ECO:0000256" key="6">
    <source>
        <dbReference type="SAM" id="MobiDB-lite"/>
    </source>
</evidence>
<organism evidence="8">
    <name type="scientific">Micromonas pusilla</name>
    <name type="common">Picoplanktonic green alga</name>
    <name type="synonym">Chromulina pusilla</name>
    <dbReference type="NCBI Taxonomy" id="38833"/>
    <lineage>
        <taxon>Eukaryota</taxon>
        <taxon>Viridiplantae</taxon>
        <taxon>Chlorophyta</taxon>
        <taxon>Mamiellophyceae</taxon>
        <taxon>Mamiellales</taxon>
        <taxon>Mamiellaceae</taxon>
        <taxon>Micromonas</taxon>
    </lineage>
</organism>
<feature type="domain" description="AP2/ERF" evidence="7">
    <location>
        <begin position="99"/>
        <end position="158"/>
    </location>
</feature>
<comment type="subcellular location">
    <subcellularLocation>
        <location evidence="1">Nucleus</location>
    </subcellularLocation>
</comment>
<dbReference type="PANTHER" id="PTHR32467">
    <property type="entry name" value="AP2-LIKE ETHYLENE-RESPONSIVE TRANSCRIPTION FACTOR"/>
    <property type="match status" value="1"/>
</dbReference>
<gene>
    <name evidence="8" type="ORF">MSP1401_LOCUS734</name>
</gene>
<dbReference type="AlphaFoldDB" id="A0A7S0CRF9"/>
<reference evidence="8" key="1">
    <citation type="submission" date="2021-01" db="EMBL/GenBank/DDBJ databases">
        <authorList>
            <person name="Corre E."/>
            <person name="Pelletier E."/>
            <person name="Niang G."/>
            <person name="Scheremetjew M."/>
            <person name="Finn R."/>
            <person name="Kale V."/>
            <person name="Holt S."/>
            <person name="Cochrane G."/>
            <person name="Meng A."/>
            <person name="Brown T."/>
            <person name="Cohen L."/>
        </authorList>
    </citation>
    <scope>NUCLEOTIDE SEQUENCE</scope>
    <source>
        <strain evidence="8">CCAC1681</strain>
    </source>
</reference>
<dbReference type="InterPro" id="IPR001471">
    <property type="entry name" value="AP2/ERF_dom"/>
</dbReference>
<evidence type="ECO:0000256" key="2">
    <source>
        <dbReference type="ARBA" id="ARBA00023015"/>
    </source>
</evidence>
<keyword evidence="2" id="KW-0805">Transcription regulation</keyword>
<feature type="region of interest" description="Disordered" evidence="6">
    <location>
        <begin position="191"/>
        <end position="383"/>
    </location>
</feature>
<evidence type="ECO:0000259" key="7">
    <source>
        <dbReference type="PROSITE" id="PS51032"/>
    </source>
</evidence>
<dbReference type="InterPro" id="IPR016177">
    <property type="entry name" value="DNA-bd_dom_sf"/>
</dbReference>
<evidence type="ECO:0000256" key="3">
    <source>
        <dbReference type="ARBA" id="ARBA00023125"/>
    </source>
</evidence>
<evidence type="ECO:0000256" key="5">
    <source>
        <dbReference type="ARBA" id="ARBA00023242"/>
    </source>
</evidence>
<evidence type="ECO:0000256" key="4">
    <source>
        <dbReference type="ARBA" id="ARBA00023163"/>
    </source>
</evidence>
<dbReference type="SUPFAM" id="SSF54171">
    <property type="entry name" value="DNA-binding domain"/>
    <property type="match status" value="2"/>
</dbReference>
<evidence type="ECO:0000313" key="8">
    <source>
        <dbReference type="EMBL" id="CAD8430089.1"/>
    </source>
</evidence>
<evidence type="ECO:0000256" key="1">
    <source>
        <dbReference type="ARBA" id="ARBA00004123"/>
    </source>
</evidence>
<proteinExistence type="predicted"/>
<accession>A0A7S0CRF9</accession>
<dbReference type="GO" id="GO:0003677">
    <property type="term" value="F:DNA binding"/>
    <property type="evidence" value="ECO:0007669"/>
    <property type="project" value="UniProtKB-KW"/>
</dbReference>
<dbReference type="InterPro" id="IPR036955">
    <property type="entry name" value="AP2/ERF_dom_sf"/>
</dbReference>
<dbReference type="EMBL" id="HBEN01000888">
    <property type="protein sequence ID" value="CAD8430089.1"/>
    <property type="molecule type" value="Transcribed_RNA"/>
</dbReference>
<dbReference type="GO" id="GO:0003700">
    <property type="term" value="F:DNA-binding transcription factor activity"/>
    <property type="evidence" value="ECO:0007669"/>
    <property type="project" value="InterPro"/>
</dbReference>
<dbReference type="PANTHER" id="PTHR32467:SF90">
    <property type="entry name" value="AP2-LIKE ETHYLENE-RESPONSIVE TRANSCRIPTION FACTOR AIL1"/>
    <property type="match status" value="1"/>
</dbReference>
<dbReference type="Gene3D" id="3.30.730.10">
    <property type="entry name" value="AP2/ERF domain"/>
    <property type="match status" value="2"/>
</dbReference>